<dbReference type="GO" id="GO:0071949">
    <property type="term" value="F:FAD binding"/>
    <property type="evidence" value="ECO:0007669"/>
    <property type="project" value="InterPro"/>
</dbReference>
<evidence type="ECO:0000256" key="3">
    <source>
        <dbReference type="ARBA" id="ARBA00022630"/>
    </source>
</evidence>
<dbReference type="PANTHER" id="PTHR42934">
    <property type="entry name" value="GLYCOLATE OXIDASE SUBUNIT GLCD"/>
    <property type="match status" value="1"/>
</dbReference>
<evidence type="ECO:0000313" key="7">
    <source>
        <dbReference type="EMBL" id="MBC2593550.1"/>
    </source>
</evidence>
<comment type="cofactor">
    <cofactor evidence="1">
        <name>FAD</name>
        <dbReference type="ChEBI" id="CHEBI:57692"/>
    </cofactor>
</comment>
<reference evidence="7 8" key="1">
    <citation type="submission" date="2020-07" db="EMBL/GenBank/DDBJ databases">
        <authorList>
            <person name="Feng X."/>
        </authorList>
    </citation>
    <scope>NUCLEOTIDE SEQUENCE [LARGE SCALE GENOMIC DNA]</scope>
    <source>
        <strain evidence="7 8">JCM31066</strain>
    </source>
</reference>
<organism evidence="7 8">
    <name type="scientific">Ruficoccus amylovorans</name>
    <dbReference type="NCBI Taxonomy" id="1804625"/>
    <lineage>
        <taxon>Bacteria</taxon>
        <taxon>Pseudomonadati</taxon>
        <taxon>Verrucomicrobiota</taxon>
        <taxon>Opitutia</taxon>
        <taxon>Puniceicoccales</taxon>
        <taxon>Cerasicoccaceae</taxon>
        <taxon>Ruficoccus</taxon>
    </lineage>
</organism>
<dbReference type="FunFam" id="3.30.70.2740:FF:000001">
    <property type="entry name" value="D-lactate dehydrogenase mitochondrial"/>
    <property type="match status" value="1"/>
</dbReference>
<dbReference type="Gene3D" id="3.30.465.10">
    <property type="match status" value="1"/>
</dbReference>
<feature type="domain" description="FAD-binding PCMH-type" evidence="6">
    <location>
        <begin position="49"/>
        <end position="227"/>
    </location>
</feature>
<dbReference type="InterPro" id="IPR016171">
    <property type="entry name" value="Vanillyl_alc_oxidase_C-sub2"/>
</dbReference>
<name>A0A842HB97_9BACT</name>
<dbReference type="InterPro" id="IPR004113">
    <property type="entry name" value="FAD-bd_oxidored_4_C"/>
</dbReference>
<sequence>MSTSSEGPVFADPRRRATALRELRKAMTAGAVDTADEARRVASLDTCRLAHLPEAVIRPANDEEVATVLRLANRYRVPVTARGAGSATTGAATPIRGGWVLDLSGWDEIRIDAVSGYAHVGAGAINAKINEAAEKKGWFYPPDPSSKGYSTIGGNIACNAGGLRAAKYGVTRDYVVALEGFLPTGEPVKWGLPLKKYVSGFNLRDLWIGSEGMLGVVTRATLKLIPAPETRATFLAAYKDEAAALRTVREVLKARLVPSILEFIDRQTLDCFLRKHEKAGTLGSLPFRVKAGDPAPAMLLLEVDGDAGQVRRQKTAVRELLGAKALWLRQARDEEEAEALWRIRRTCSQAMFQMGDTKLNEDIVVPLESQLPLLKYTLEVRKKTGLATPTFGHAADGNFHVHVMFDWGDADQRERARESIELIMRKVVELGGAITGEHGIGLAKSPFLSLQHTEAEIGAMKRIKDALDPNGILNPGKMFEPFDMWLQPRDRAWRFPWDH</sequence>
<evidence type="ECO:0000313" key="8">
    <source>
        <dbReference type="Proteomes" id="UP000546464"/>
    </source>
</evidence>
<keyword evidence="3" id="KW-0285">Flavoprotein</keyword>
<dbReference type="InterPro" id="IPR016166">
    <property type="entry name" value="FAD-bd_PCMH"/>
</dbReference>
<dbReference type="PANTHER" id="PTHR42934:SF1">
    <property type="entry name" value="GLYCOLATE OXIDASE SUBUNIT GLCD"/>
    <property type="match status" value="1"/>
</dbReference>
<keyword evidence="4" id="KW-0274">FAD</keyword>
<dbReference type="Proteomes" id="UP000546464">
    <property type="component" value="Unassembled WGS sequence"/>
</dbReference>
<evidence type="ECO:0000256" key="1">
    <source>
        <dbReference type="ARBA" id="ARBA00001974"/>
    </source>
</evidence>
<dbReference type="InterPro" id="IPR051914">
    <property type="entry name" value="FAD-linked_OxidoTrans_Type4"/>
</dbReference>
<dbReference type="RefSeq" id="WP_185674556.1">
    <property type="nucleotide sequence ID" value="NZ_JACHVB010000014.1"/>
</dbReference>
<evidence type="ECO:0000256" key="5">
    <source>
        <dbReference type="ARBA" id="ARBA00023002"/>
    </source>
</evidence>
<dbReference type="InterPro" id="IPR016164">
    <property type="entry name" value="FAD-linked_Oxase-like_C"/>
</dbReference>
<gene>
    <name evidence="7" type="ORF">H5P28_04675</name>
</gene>
<dbReference type="InterPro" id="IPR006094">
    <property type="entry name" value="Oxid_FAD_bind_N"/>
</dbReference>
<dbReference type="SUPFAM" id="SSF55103">
    <property type="entry name" value="FAD-linked oxidases, C-terminal domain"/>
    <property type="match status" value="1"/>
</dbReference>
<evidence type="ECO:0000256" key="4">
    <source>
        <dbReference type="ARBA" id="ARBA00022827"/>
    </source>
</evidence>
<dbReference type="FunFam" id="1.10.45.10:FF:000001">
    <property type="entry name" value="D-lactate dehydrogenase mitochondrial"/>
    <property type="match status" value="1"/>
</dbReference>
<dbReference type="AlphaFoldDB" id="A0A842HB97"/>
<evidence type="ECO:0000256" key="2">
    <source>
        <dbReference type="ARBA" id="ARBA00008000"/>
    </source>
</evidence>
<comment type="similarity">
    <text evidence="2">Belongs to the FAD-binding oxidoreductase/transferase type 4 family.</text>
</comment>
<protein>
    <submittedName>
        <fullName evidence="7">FAD-binding protein</fullName>
    </submittedName>
</protein>
<dbReference type="EMBL" id="JACHVB010000014">
    <property type="protein sequence ID" value="MBC2593550.1"/>
    <property type="molecule type" value="Genomic_DNA"/>
</dbReference>
<dbReference type="Pfam" id="PF01565">
    <property type="entry name" value="FAD_binding_4"/>
    <property type="match status" value="1"/>
</dbReference>
<comment type="caution">
    <text evidence="7">The sequence shown here is derived from an EMBL/GenBank/DDBJ whole genome shotgun (WGS) entry which is preliminary data.</text>
</comment>
<dbReference type="GO" id="GO:0016491">
    <property type="term" value="F:oxidoreductase activity"/>
    <property type="evidence" value="ECO:0007669"/>
    <property type="project" value="UniProtKB-KW"/>
</dbReference>
<dbReference type="Gene3D" id="1.10.45.10">
    <property type="entry name" value="Vanillyl-alcohol Oxidase, Chain A, domain 4"/>
    <property type="match status" value="1"/>
</dbReference>
<dbReference type="Pfam" id="PF02913">
    <property type="entry name" value="FAD-oxidase_C"/>
    <property type="match status" value="1"/>
</dbReference>
<dbReference type="PROSITE" id="PS51387">
    <property type="entry name" value="FAD_PCMH"/>
    <property type="match status" value="1"/>
</dbReference>
<keyword evidence="5" id="KW-0560">Oxidoreductase</keyword>
<proteinExistence type="inferred from homology"/>
<dbReference type="SUPFAM" id="SSF56176">
    <property type="entry name" value="FAD-binding/transporter-associated domain-like"/>
    <property type="match status" value="1"/>
</dbReference>
<keyword evidence="8" id="KW-1185">Reference proteome</keyword>
<accession>A0A842HB97</accession>
<evidence type="ECO:0000259" key="6">
    <source>
        <dbReference type="PROSITE" id="PS51387"/>
    </source>
</evidence>
<dbReference type="InterPro" id="IPR036318">
    <property type="entry name" value="FAD-bd_PCMH-like_sf"/>
</dbReference>
<dbReference type="InterPro" id="IPR016169">
    <property type="entry name" value="FAD-bd_PCMH_sub2"/>
</dbReference>
<dbReference type="Gene3D" id="3.30.70.2740">
    <property type="match status" value="1"/>
</dbReference>